<organism evidence="14 15">
    <name type="scientific">Promicromonospora iranensis</name>
    <dbReference type="NCBI Taxonomy" id="1105144"/>
    <lineage>
        <taxon>Bacteria</taxon>
        <taxon>Bacillati</taxon>
        <taxon>Actinomycetota</taxon>
        <taxon>Actinomycetes</taxon>
        <taxon>Micrococcales</taxon>
        <taxon>Promicromonosporaceae</taxon>
        <taxon>Promicromonospora</taxon>
    </lineage>
</organism>
<evidence type="ECO:0000256" key="7">
    <source>
        <dbReference type="ARBA" id="ARBA00023186"/>
    </source>
</evidence>
<feature type="domain" description="Clp R" evidence="13">
    <location>
        <begin position="1"/>
        <end position="146"/>
    </location>
</feature>
<dbReference type="GO" id="GO:0006508">
    <property type="term" value="P:proteolysis"/>
    <property type="evidence" value="ECO:0007669"/>
    <property type="project" value="UniProtKB-KW"/>
</dbReference>
<keyword evidence="15" id="KW-1185">Reference proteome</keyword>
<evidence type="ECO:0000256" key="2">
    <source>
        <dbReference type="ARBA" id="ARBA00022737"/>
    </source>
</evidence>
<dbReference type="SUPFAM" id="SSF81923">
    <property type="entry name" value="Double Clp-N motif"/>
    <property type="match status" value="1"/>
</dbReference>
<dbReference type="InterPro" id="IPR018368">
    <property type="entry name" value="ClpA/B_CS1"/>
</dbReference>
<dbReference type="RefSeq" id="WP_274991857.1">
    <property type="nucleotide sequence ID" value="NZ_JAJQQP010000001.1"/>
</dbReference>
<dbReference type="PROSITE" id="PS00870">
    <property type="entry name" value="CLPAB_1"/>
    <property type="match status" value="1"/>
</dbReference>
<dbReference type="PROSITE" id="PS00871">
    <property type="entry name" value="CLPAB_2"/>
    <property type="match status" value="1"/>
</dbReference>
<dbReference type="GO" id="GO:0005524">
    <property type="term" value="F:ATP binding"/>
    <property type="evidence" value="ECO:0007669"/>
    <property type="project" value="UniProtKB-KW"/>
</dbReference>
<keyword evidence="14" id="KW-0645">Protease</keyword>
<evidence type="ECO:0000313" key="15">
    <source>
        <dbReference type="Proteomes" id="UP001183585"/>
    </source>
</evidence>
<keyword evidence="3 10" id="KW-0547">Nucleotide-binding</keyword>
<evidence type="ECO:0000256" key="8">
    <source>
        <dbReference type="ARBA" id="ARBA00026057"/>
    </source>
</evidence>
<evidence type="ECO:0000313" key="14">
    <source>
        <dbReference type="EMBL" id="MDR7383066.1"/>
    </source>
</evidence>
<reference evidence="14 15" key="1">
    <citation type="submission" date="2023-07" db="EMBL/GenBank/DDBJ databases">
        <title>Sequencing the genomes of 1000 actinobacteria strains.</title>
        <authorList>
            <person name="Klenk H.-P."/>
        </authorList>
    </citation>
    <scope>NUCLEOTIDE SEQUENCE [LARGE SCALE GENOMIC DNA]</scope>
    <source>
        <strain evidence="14 15">DSM 45554</strain>
    </source>
</reference>
<comment type="subunit">
    <text evidence="8">Homohexamer. The oligomerization is ATP-dependent.</text>
</comment>
<comment type="subunit">
    <text evidence="11">Homohexamer; The oligomerization is ATP-dependent.</text>
</comment>
<evidence type="ECO:0000256" key="9">
    <source>
        <dbReference type="PROSITE-ProRule" id="PRU01251"/>
    </source>
</evidence>
<dbReference type="NCBIfam" id="TIGR03346">
    <property type="entry name" value="chaperone_ClpB"/>
    <property type="match status" value="1"/>
</dbReference>
<dbReference type="InterPro" id="IPR001270">
    <property type="entry name" value="ClpA/B"/>
</dbReference>
<protein>
    <recommendedName>
        <fullName evidence="11">Chaperone protein ClpB</fullName>
    </recommendedName>
</protein>
<dbReference type="InterPro" id="IPR004176">
    <property type="entry name" value="Clp_R_N"/>
</dbReference>
<dbReference type="SMART" id="SM01086">
    <property type="entry name" value="ClpB_D2-small"/>
    <property type="match status" value="1"/>
</dbReference>
<sequence>MDTKFTTMSQQAIGDAIQSASAAGNPQLEPVHLLASLLQQERGVATGLLDAVGANVQAIGRQVRAALVALPQASGASTAQPSASRAMATVLDLASKEAQGLGDEYVSTEHLLIAVASGQSPAAQILSDAGATADALRAALPAVRGSGRVTSPNPEGTYKALEQYGTDLTQRARDGKLDPVIGRDSEIRRVIQVLSRRTKNNPVLIGEPGVGKTAVVEGLAQRVVAGDVPESLKGKRLVALDLASMVAGAKYRGEFEERLKAVLEEITASDGEVVTFIDELHTVVGAGAGGEGAMDAGNMLKPMLARGELRMVGATTLDEYREHIEKDPALERRFQQVFVGEPSVEDTVAILRGLKERYEAHHKVTIADSALVAAASLSDRYISGRQLPDKAIDLVDEAASRLRMELDSSPVEVDELQRAVTRLEMEEVVLSESEDAASTERLQRLRADLADRREALAALTARWESEKAGHNRVGDLRARLDELRTDAERKLREGDLEGAARIRYGEIPVVEKELVAAEEAEAGSEDGPGPDGLGPEHAEPPMIADKVGADEIAEVVAAWTGIPAGRLLQGESEKLLHMEDVLGQRLIGQKAAVAAVSDAVRRTRAGVSDPDRPTGSFLFLGPTGVGKTELAKALADFLFDDERAMVRIDMSEYGEKHSVARLVGAPPGYVGYEEGGQLTEAVRRRPYSVVLLDEVEKAHPEVFDVLLQVLDDGRLTDGQGRTVDFRNTILVLTSNLGSQFLVEPMLSDEERRESVMTAVRAAFKPEFLNRLDDVVVFDALTLNELGHIVELQVGAFAKRLEDRRITLDVTEAAREWLALEGFDPAYGARPLRRLVQREIGDRLARLLLAGEVSDGDTVVVDRADGEGLTLDRKVLTA</sequence>
<keyword evidence="7 10" id="KW-0143">Chaperone</keyword>
<keyword evidence="2 9" id="KW-0677">Repeat</keyword>
<gene>
    <name evidence="11" type="primary">clpB</name>
    <name evidence="14" type="ORF">J2S48_002581</name>
</gene>
<feature type="region of interest" description="Disordered" evidence="12">
    <location>
        <begin position="518"/>
        <end position="541"/>
    </location>
</feature>
<evidence type="ECO:0000259" key="13">
    <source>
        <dbReference type="PROSITE" id="PS51903"/>
    </source>
</evidence>
<evidence type="ECO:0000256" key="10">
    <source>
        <dbReference type="RuleBase" id="RU004432"/>
    </source>
</evidence>
<dbReference type="Gene3D" id="3.40.50.300">
    <property type="entry name" value="P-loop containing nucleotide triphosphate hydrolases"/>
    <property type="match status" value="3"/>
</dbReference>
<proteinExistence type="inferred from homology"/>
<dbReference type="PANTHER" id="PTHR11638:SF18">
    <property type="entry name" value="HEAT SHOCK PROTEIN 104"/>
    <property type="match status" value="1"/>
</dbReference>
<dbReference type="InterPro" id="IPR036628">
    <property type="entry name" value="Clp_N_dom_sf"/>
</dbReference>
<name>A0ABU2CNZ7_9MICO</name>
<comment type="similarity">
    <text evidence="1 10">Belongs to the ClpA/ClpB family.</text>
</comment>
<dbReference type="InterPro" id="IPR017730">
    <property type="entry name" value="Chaperonin_ClpB"/>
</dbReference>
<dbReference type="InterPro" id="IPR019489">
    <property type="entry name" value="Clp_ATPase_C"/>
</dbReference>
<dbReference type="PRINTS" id="PR00300">
    <property type="entry name" value="CLPPROTEASEA"/>
</dbReference>
<dbReference type="SMART" id="SM00382">
    <property type="entry name" value="AAA"/>
    <property type="match status" value="2"/>
</dbReference>
<dbReference type="CDD" id="cd00009">
    <property type="entry name" value="AAA"/>
    <property type="match status" value="1"/>
</dbReference>
<evidence type="ECO:0000256" key="3">
    <source>
        <dbReference type="ARBA" id="ARBA00022741"/>
    </source>
</evidence>
<dbReference type="Pfam" id="PF07724">
    <property type="entry name" value="AAA_2"/>
    <property type="match status" value="1"/>
</dbReference>
<dbReference type="CDD" id="cd19499">
    <property type="entry name" value="RecA-like_ClpB_Hsp104-like"/>
    <property type="match status" value="1"/>
</dbReference>
<dbReference type="Pfam" id="PF17871">
    <property type="entry name" value="AAA_lid_9"/>
    <property type="match status" value="1"/>
</dbReference>
<dbReference type="InterPro" id="IPR041546">
    <property type="entry name" value="ClpA/ClpB_AAA_lid"/>
</dbReference>
<comment type="subcellular location">
    <subcellularLocation>
        <location evidence="11">Cytoplasm</location>
    </subcellularLocation>
</comment>
<dbReference type="InterPro" id="IPR003593">
    <property type="entry name" value="AAA+_ATPase"/>
</dbReference>
<dbReference type="InterPro" id="IPR050130">
    <property type="entry name" value="ClpA_ClpB"/>
</dbReference>
<dbReference type="InterPro" id="IPR027417">
    <property type="entry name" value="P-loop_NTPase"/>
</dbReference>
<dbReference type="Gene3D" id="1.10.1780.10">
    <property type="entry name" value="Clp, N-terminal domain"/>
    <property type="match status" value="1"/>
</dbReference>
<dbReference type="SUPFAM" id="SSF52540">
    <property type="entry name" value="P-loop containing nucleoside triphosphate hydrolases"/>
    <property type="match status" value="2"/>
</dbReference>
<comment type="caution">
    <text evidence="14">The sequence shown here is derived from an EMBL/GenBank/DDBJ whole genome shotgun (WGS) entry which is preliminary data.</text>
</comment>
<evidence type="ECO:0000256" key="6">
    <source>
        <dbReference type="ARBA" id="ARBA00023054"/>
    </source>
</evidence>
<keyword evidence="6 11" id="KW-0175">Coiled coil</keyword>
<dbReference type="PROSITE" id="PS51903">
    <property type="entry name" value="CLP_R"/>
    <property type="match status" value="1"/>
</dbReference>
<evidence type="ECO:0000256" key="5">
    <source>
        <dbReference type="ARBA" id="ARBA00023016"/>
    </source>
</evidence>
<evidence type="ECO:0000256" key="11">
    <source>
        <dbReference type="RuleBase" id="RU362034"/>
    </source>
</evidence>
<dbReference type="GO" id="GO:0008233">
    <property type="term" value="F:peptidase activity"/>
    <property type="evidence" value="ECO:0007669"/>
    <property type="project" value="UniProtKB-KW"/>
</dbReference>
<evidence type="ECO:0000256" key="4">
    <source>
        <dbReference type="ARBA" id="ARBA00022840"/>
    </source>
</evidence>
<dbReference type="InterPro" id="IPR003959">
    <property type="entry name" value="ATPase_AAA_core"/>
</dbReference>
<keyword evidence="14" id="KW-0378">Hydrolase</keyword>
<feature type="coiled-coil region" evidence="11">
    <location>
        <begin position="442"/>
        <end position="493"/>
    </location>
</feature>
<dbReference type="Pfam" id="PF02861">
    <property type="entry name" value="Clp_N"/>
    <property type="match status" value="1"/>
</dbReference>
<dbReference type="EMBL" id="JAVDYE010000001">
    <property type="protein sequence ID" value="MDR7383066.1"/>
    <property type="molecule type" value="Genomic_DNA"/>
</dbReference>
<dbReference type="Gene3D" id="1.10.8.60">
    <property type="match status" value="1"/>
</dbReference>
<keyword evidence="4 10" id="KW-0067">ATP-binding</keyword>
<dbReference type="Pfam" id="PF10431">
    <property type="entry name" value="ClpB_D2-small"/>
    <property type="match status" value="1"/>
</dbReference>
<dbReference type="Proteomes" id="UP001183585">
    <property type="component" value="Unassembled WGS sequence"/>
</dbReference>
<accession>A0ABU2CNZ7</accession>
<evidence type="ECO:0000256" key="12">
    <source>
        <dbReference type="SAM" id="MobiDB-lite"/>
    </source>
</evidence>
<evidence type="ECO:0000256" key="1">
    <source>
        <dbReference type="ARBA" id="ARBA00008675"/>
    </source>
</evidence>
<dbReference type="Pfam" id="PF00004">
    <property type="entry name" value="AAA"/>
    <property type="match status" value="1"/>
</dbReference>
<keyword evidence="5 11" id="KW-0346">Stress response</keyword>
<comment type="function">
    <text evidence="11">Part of a stress-induced multi-chaperone system, it is involved in the recovery of the cell from heat-induced damage, in cooperation with DnaK, DnaJ and GrpE.</text>
</comment>
<dbReference type="InterPro" id="IPR028299">
    <property type="entry name" value="ClpA/B_CS2"/>
</dbReference>
<keyword evidence="11" id="KW-0963">Cytoplasm</keyword>
<dbReference type="PANTHER" id="PTHR11638">
    <property type="entry name" value="ATP-DEPENDENT CLP PROTEASE"/>
    <property type="match status" value="1"/>
</dbReference>